<evidence type="ECO:0000313" key="3">
    <source>
        <dbReference type="Proteomes" id="UP000683557"/>
    </source>
</evidence>
<dbReference type="InterPro" id="IPR012902">
    <property type="entry name" value="N_methyl_site"/>
</dbReference>
<feature type="transmembrane region" description="Helical" evidence="1">
    <location>
        <begin position="6"/>
        <end position="29"/>
    </location>
</feature>
<name>A0ABX8J197_9BACT</name>
<dbReference type="RefSeq" id="WP_216798852.1">
    <property type="nucleotide sequence ID" value="NZ_CP076723.1"/>
</dbReference>
<organism evidence="2 3">
    <name type="scientific">Geomonas oryzisoli</name>
    <dbReference type="NCBI Taxonomy" id="2847992"/>
    <lineage>
        <taxon>Bacteria</taxon>
        <taxon>Pseudomonadati</taxon>
        <taxon>Thermodesulfobacteriota</taxon>
        <taxon>Desulfuromonadia</taxon>
        <taxon>Geobacterales</taxon>
        <taxon>Geobacteraceae</taxon>
        <taxon>Geomonas</taxon>
    </lineage>
</organism>
<keyword evidence="1" id="KW-1133">Transmembrane helix</keyword>
<protein>
    <submittedName>
        <fullName evidence="2">Prepilin-type N-terminal cleavage/methylation domain-containing protein</fullName>
    </submittedName>
</protein>
<accession>A0ABX8J197</accession>
<dbReference type="PROSITE" id="PS00409">
    <property type="entry name" value="PROKAR_NTER_METHYL"/>
    <property type="match status" value="1"/>
</dbReference>
<gene>
    <name evidence="2" type="ORF">KP004_12425</name>
</gene>
<keyword evidence="3" id="KW-1185">Reference proteome</keyword>
<evidence type="ECO:0000313" key="2">
    <source>
        <dbReference type="EMBL" id="QWV92029.1"/>
    </source>
</evidence>
<sequence>MWSRGLSLVEMVVVIAIVTILATVGTYFFNKQQKGFPMEAQTRLIFSELLEARARAIYQRRGTRVKLYADRFEVYSSQQDGGRVAPVRTLLFTYPVTSSVDLADGSDIDFEETGISFVGLSTICLESVSGYGGVDSVIVATTRVSIGKKDKGDDCKPENITLK</sequence>
<evidence type="ECO:0000256" key="1">
    <source>
        <dbReference type="SAM" id="Phobius"/>
    </source>
</evidence>
<proteinExistence type="predicted"/>
<reference evidence="2 3" key="1">
    <citation type="submission" date="2021-06" db="EMBL/GenBank/DDBJ databases">
        <title>Gemonas diversity in paddy soil.</title>
        <authorList>
            <person name="Liu G."/>
        </authorList>
    </citation>
    <scope>NUCLEOTIDE SEQUENCE [LARGE SCALE GENOMIC DNA]</scope>
    <source>
        <strain evidence="2 3">RG10</strain>
    </source>
</reference>
<keyword evidence="1" id="KW-0472">Membrane</keyword>
<dbReference type="NCBIfam" id="TIGR02532">
    <property type="entry name" value="IV_pilin_GFxxxE"/>
    <property type="match status" value="1"/>
</dbReference>
<dbReference type="EMBL" id="CP076723">
    <property type="protein sequence ID" value="QWV92029.1"/>
    <property type="molecule type" value="Genomic_DNA"/>
</dbReference>
<dbReference type="Proteomes" id="UP000683557">
    <property type="component" value="Chromosome"/>
</dbReference>
<keyword evidence="1" id="KW-0812">Transmembrane</keyword>